<protein>
    <submittedName>
        <fullName evidence="1">Uncharacterized protein</fullName>
    </submittedName>
</protein>
<organism evidence="1 2">
    <name type="scientific">Arthrobotrys flagrans</name>
    <name type="common">Nematode-trapping fungus</name>
    <name type="synonym">Trichothecium flagrans</name>
    <dbReference type="NCBI Taxonomy" id="97331"/>
    <lineage>
        <taxon>Eukaryota</taxon>
        <taxon>Fungi</taxon>
        <taxon>Dikarya</taxon>
        <taxon>Ascomycota</taxon>
        <taxon>Pezizomycotina</taxon>
        <taxon>Orbiliomycetes</taxon>
        <taxon>Orbiliales</taxon>
        <taxon>Orbiliaceae</taxon>
        <taxon>Arthrobotrys</taxon>
    </lineage>
</organism>
<gene>
    <name evidence="1" type="ORF">DFL_000369</name>
</gene>
<name>A0A437ADY1_ARTFL</name>
<dbReference type="EMBL" id="SAEB01000001">
    <property type="protein sequence ID" value="RVD89356.1"/>
    <property type="molecule type" value="Genomic_DNA"/>
</dbReference>
<evidence type="ECO:0000313" key="1">
    <source>
        <dbReference type="EMBL" id="RVD89356.1"/>
    </source>
</evidence>
<proteinExistence type="predicted"/>
<evidence type="ECO:0000313" key="2">
    <source>
        <dbReference type="Proteomes" id="UP000283090"/>
    </source>
</evidence>
<reference evidence="1 2" key="1">
    <citation type="submission" date="2019-01" db="EMBL/GenBank/DDBJ databases">
        <title>Intercellular communication is required for trap formation in the nematode-trapping fungus Duddingtonia flagrans.</title>
        <authorList>
            <person name="Youssar L."/>
            <person name="Wernet V."/>
            <person name="Hensel N."/>
            <person name="Hildebrandt H.-G."/>
            <person name="Fischer R."/>
        </authorList>
    </citation>
    <scope>NUCLEOTIDE SEQUENCE [LARGE SCALE GENOMIC DNA]</scope>
    <source>
        <strain evidence="1 2">CBS H-5679</strain>
    </source>
</reference>
<dbReference type="AlphaFoldDB" id="A0A437ADY1"/>
<dbReference type="VEuPathDB" id="FungiDB:DFL_000369"/>
<dbReference type="GeneID" id="93582680"/>
<comment type="caution">
    <text evidence="1">The sequence shown here is derived from an EMBL/GenBank/DDBJ whole genome shotgun (WGS) entry which is preliminary data.</text>
</comment>
<keyword evidence="2" id="KW-1185">Reference proteome</keyword>
<dbReference type="Proteomes" id="UP000283090">
    <property type="component" value="Unassembled WGS sequence"/>
</dbReference>
<accession>A0A437ADY1</accession>
<dbReference type="RefSeq" id="XP_067494900.1">
    <property type="nucleotide sequence ID" value="XM_067632662.1"/>
</dbReference>
<sequence>MLFPISYFLLLSQSSNPAETLSLGCTDKVLRTGSPSCLVMSLLNLCIVIRKITTPRIEAVLLSKMIESVPALI</sequence>